<feature type="domain" description="Right handed beta helix" evidence="2">
    <location>
        <begin position="125"/>
        <end position="280"/>
    </location>
</feature>
<evidence type="ECO:0000313" key="4">
    <source>
        <dbReference type="Proteomes" id="UP000316495"/>
    </source>
</evidence>
<dbReference type="InterPro" id="IPR006626">
    <property type="entry name" value="PbH1"/>
</dbReference>
<dbReference type="GO" id="GO:0006511">
    <property type="term" value="P:ubiquitin-dependent protein catabolic process"/>
    <property type="evidence" value="ECO:0007669"/>
    <property type="project" value="TreeGrafter"/>
</dbReference>
<dbReference type="SMART" id="SM00710">
    <property type="entry name" value="PbH1"/>
    <property type="match status" value="6"/>
</dbReference>
<sequence>MNIVLIRKREAFASLILLAVLVLPFFSFAGTSKIYVDDSASGTQNGSVHHPYKTITKALEKANDDDEIHIASGTYKENIKISNRVKVFGSGMDKVTIIARDDSKEVVDMHGKSEINGVTIRGGKYGIEVDKDSKASIIECRILDNDKDGISIESGKVNDKYKVSIVESKIEKNGRAGIFSQKRRLVIIDNEIRENESDGIDIEKGSSVWIADNEVKDNEGSGLRVVLDGSEIWTKKNTFYNNHREGIEINAYGQAGRVDINKSKLYKNDRNGIAKIQRGDFPVSIWDGATVQSNNLFWENKLTNVTDAIRVK</sequence>
<dbReference type="InterPro" id="IPR039448">
    <property type="entry name" value="Beta_helix"/>
</dbReference>
<dbReference type="PANTHER" id="PTHR22990">
    <property type="entry name" value="F-BOX ONLY PROTEIN"/>
    <property type="match status" value="1"/>
</dbReference>
<dbReference type="Proteomes" id="UP000316495">
    <property type="component" value="Unassembled WGS sequence"/>
</dbReference>
<dbReference type="AlphaFoldDB" id="A0A554LQG7"/>
<dbReference type="InterPro" id="IPR012334">
    <property type="entry name" value="Pectin_lyas_fold"/>
</dbReference>
<gene>
    <name evidence="3" type="ORF">Athens101428_141</name>
</gene>
<name>A0A554LQG7_9BACT</name>
<dbReference type="PANTHER" id="PTHR22990:SF15">
    <property type="entry name" value="F-BOX ONLY PROTEIN 10"/>
    <property type="match status" value="1"/>
</dbReference>
<organism evidence="3 4">
    <name type="scientific">Candidatus Berkelbacteria bacterium Athens1014_28</name>
    <dbReference type="NCBI Taxonomy" id="2017145"/>
    <lineage>
        <taxon>Bacteria</taxon>
        <taxon>Candidatus Berkelbacteria</taxon>
    </lineage>
</organism>
<evidence type="ECO:0000313" key="3">
    <source>
        <dbReference type="EMBL" id="TSC94859.1"/>
    </source>
</evidence>
<dbReference type="Gene3D" id="2.160.20.10">
    <property type="entry name" value="Single-stranded right-handed beta-helix, Pectin lyase-like"/>
    <property type="match status" value="1"/>
</dbReference>
<protein>
    <submittedName>
        <fullName evidence="3">S-layer protein</fullName>
    </submittedName>
</protein>
<evidence type="ECO:0000256" key="1">
    <source>
        <dbReference type="ARBA" id="ARBA00022737"/>
    </source>
</evidence>
<dbReference type="InterPro" id="IPR011050">
    <property type="entry name" value="Pectin_lyase_fold/virulence"/>
</dbReference>
<evidence type="ECO:0000259" key="2">
    <source>
        <dbReference type="Pfam" id="PF13229"/>
    </source>
</evidence>
<dbReference type="InterPro" id="IPR051550">
    <property type="entry name" value="SCF-Subunits/Alg-Epimerases"/>
</dbReference>
<dbReference type="EMBL" id="VMGN01000005">
    <property type="protein sequence ID" value="TSC94859.1"/>
    <property type="molecule type" value="Genomic_DNA"/>
</dbReference>
<accession>A0A554LQG7</accession>
<dbReference type="SUPFAM" id="SSF51126">
    <property type="entry name" value="Pectin lyase-like"/>
    <property type="match status" value="1"/>
</dbReference>
<dbReference type="Pfam" id="PF13229">
    <property type="entry name" value="Beta_helix"/>
    <property type="match status" value="1"/>
</dbReference>
<keyword evidence="1" id="KW-0677">Repeat</keyword>
<comment type="caution">
    <text evidence="3">The sequence shown here is derived from an EMBL/GenBank/DDBJ whole genome shotgun (WGS) entry which is preliminary data.</text>
</comment>
<proteinExistence type="predicted"/>
<reference evidence="3 4" key="1">
    <citation type="submission" date="2017-07" db="EMBL/GenBank/DDBJ databases">
        <title>Mechanisms for carbon and nitrogen cycling indicate functional differentiation within the Candidate Phyla Radiation.</title>
        <authorList>
            <person name="Danczak R.E."/>
            <person name="Johnston M.D."/>
            <person name="Kenah C."/>
            <person name="Slattery M."/>
            <person name="Wrighton K.C."/>
            <person name="Wilkins M.J."/>
        </authorList>
    </citation>
    <scope>NUCLEOTIDE SEQUENCE [LARGE SCALE GENOMIC DNA]</scope>
    <source>
        <strain evidence="3">Athens1014_28</strain>
    </source>
</reference>